<dbReference type="PANTHER" id="PTHR43233:SF1">
    <property type="entry name" value="FAMILY N-ACETYLTRANSFERASE, PUTATIVE (AFU_ORTHOLOGUE AFUA_6G03350)-RELATED"/>
    <property type="match status" value="1"/>
</dbReference>
<sequence>MDKKRFQWQRTMASKTYLISSDRSLLPHAFVQQAFATDAMFWAKPLPSDEALKTMLDNSLTLGIYEISEVTKIAIGMARMITDYTTLAYLTDVYLLPAHQGQGLGKWVIACCRDICLEMEQLRFMVLLTGSEEAQKLYRQELGMQKLDSAEEPLVCMGVRRGKLADAAASSNTVADSREVSSA</sequence>
<dbReference type="OrthoDB" id="10039976at2759"/>
<dbReference type="AlphaFoldDB" id="A0A6A5SNI5"/>
<feature type="domain" description="N-acetyltransferase" evidence="1">
    <location>
        <begin position="21"/>
        <end position="162"/>
    </location>
</feature>
<dbReference type="InterPro" id="IPR016181">
    <property type="entry name" value="Acyl_CoA_acyltransferase"/>
</dbReference>
<accession>A0A6A5SNI5</accession>
<dbReference type="GO" id="GO:0016747">
    <property type="term" value="F:acyltransferase activity, transferring groups other than amino-acyl groups"/>
    <property type="evidence" value="ECO:0007669"/>
    <property type="project" value="InterPro"/>
</dbReference>
<organism evidence="2 3">
    <name type="scientific">Clathrospora elynae</name>
    <dbReference type="NCBI Taxonomy" id="706981"/>
    <lineage>
        <taxon>Eukaryota</taxon>
        <taxon>Fungi</taxon>
        <taxon>Dikarya</taxon>
        <taxon>Ascomycota</taxon>
        <taxon>Pezizomycotina</taxon>
        <taxon>Dothideomycetes</taxon>
        <taxon>Pleosporomycetidae</taxon>
        <taxon>Pleosporales</taxon>
        <taxon>Diademaceae</taxon>
        <taxon>Clathrospora</taxon>
    </lineage>
</organism>
<evidence type="ECO:0000313" key="3">
    <source>
        <dbReference type="Proteomes" id="UP000800038"/>
    </source>
</evidence>
<name>A0A6A5SNI5_9PLEO</name>
<dbReference type="InterPro" id="IPR053144">
    <property type="entry name" value="Acetyltransferase_Butenolide"/>
</dbReference>
<reference evidence="2" key="1">
    <citation type="journal article" date="2020" name="Stud. Mycol.">
        <title>101 Dothideomycetes genomes: a test case for predicting lifestyles and emergence of pathogens.</title>
        <authorList>
            <person name="Haridas S."/>
            <person name="Albert R."/>
            <person name="Binder M."/>
            <person name="Bloem J."/>
            <person name="Labutti K."/>
            <person name="Salamov A."/>
            <person name="Andreopoulos B."/>
            <person name="Baker S."/>
            <person name="Barry K."/>
            <person name="Bills G."/>
            <person name="Bluhm B."/>
            <person name="Cannon C."/>
            <person name="Castanera R."/>
            <person name="Culley D."/>
            <person name="Daum C."/>
            <person name="Ezra D."/>
            <person name="Gonzalez J."/>
            <person name="Henrissat B."/>
            <person name="Kuo A."/>
            <person name="Liang C."/>
            <person name="Lipzen A."/>
            <person name="Lutzoni F."/>
            <person name="Magnuson J."/>
            <person name="Mondo S."/>
            <person name="Nolan M."/>
            <person name="Ohm R."/>
            <person name="Pangilinan J."/>
            <person name="Park H.-J."/>
            <person name="Ramirez L."/>
            <person name="Alfaro M."/>
            <person name="Sun H."/>
            <person name="Tritt A."/>
            <person name="Yoshinaga Y."/>
            <person name="Zwiers L.-H."/>
            <person name="Turgeon B."/>
            <person name="Goodwin S."/>
            <person name="Spatafora J."/>
            <person name="Crous P."/>
            <person name="Grigoriev I."/>
        </authorList>
    </citation>
    <scope>NUCLEOTIDE SEQUENCE</scope>
    <source>
        <strain evidence="2">CBS 161.51</strain>
    </source>
</reference>
<proteinExistence type="predicted"/>
<evidence type="ECO:0000313" key="2">
    <source>
        <dbReference type="EMBL" id="KAF1941723.1"/>
    </source>
</evidence>
<evidence type="ECO:0000259" key="1">
    <source>
        <dbReference type="PROSITE" id="PS51186"/>
    </source>
</evidence>
<dbReference type="CDD" id="cd04301">
    <property type="entry name" value="NAT_SF"/>
    <property type="match status" value="1"/>
</dbReference>
<dbReference type="SUPFAM" id="SSF55729">
    <property type="entry name" value="Acyl-CoA N-acyltransferases (Nat)"/>
    <property type="match status" value="1"/>
</dbReference>
<dbReference type="Gene3D" id="3.40.630.30">
    <property type="match status" value="1"/>
</dbReference>
<protein>
    <recommendedName>
        <fullName evidence="1">N-acetyltransferase domain-containing protein</fullName>
    </recommendedName>
</protein>
<keyword evidence="3" id="KW-1185">Reference proteome</keyword>
<dbReference type="PANTHER" id="PTHR43233">
    <property type="entry name" value="FAMILY N-ACETYLTRANSFERASE, PUTATIVE (AFU_ORTHOLOGUE AFUA_6G03350)-RELATED"/>
    <property type="match status" value="1"/>
</dbReference>
<dbReference type="InterPro" id="IPR000182">
    <property type="entry name" value="GNAT_dom"/>
</dbReference>
<dbReference type="EMBL" id="ML976044">
    <property type="protein sequence ID" value="KAF1941723.1"/>
    <property type="molecule type" value="Genomic_DNA"/>
</dbReference>
<dbReference type="Pfam" id="PF00583">
    <property type="entry name" value="Acetyltransf_1"/>
    <property type="match status" value="1"/>
</dbReference>
<dbReference type="Proteomes" id="UP000800038">
    <property type="component" value="Unassembled WGS sequence"/>
</dbReference>
<gene>
    <name evidence="2" type="ORF">EJ02DRAFT_193881</name>
</gene>
<dbReference type="PROSITE" id="PS51186">
    <property type="entry name" value="GNAT"/>
    <property type="match status" value="1"/>
</dbReference>